<evidence type="ECO:0000256" key="1">
    <source>
        <dbReference type="SAM" id="Phobius"/>
    </source>
</evidence>
<evidence type="ECO:0000313" key="3">
    <source>
        <dbReference type="Proteomes" id="UP000186394"/>
    </source>
</evidence>
<protein>
    <submittedName>
        <fullName evidence="2">Uncharacterized protein</fullName>
    </submittedName>
</protein>
<dbReference type="EMBL" id="MSKL01000026">
    <property type="protein sequence ID" value="OLO48112.1"/>
    <property type="molecule type" value="Genomic_DNA"/>
</dbReference>
<keyword evidence="1" id="KW-0812">Transmembrane</keyword>
<evidence type="ECO:0000313" key="2">
    <source>
        <dbReference type="EMBL" id="OLO48112.1"/>
    </source>
</evidence>
<gene>
    <name evidence="2" type="ORF">BKH28_10560</name>
</gene>
<dbReference type="Proteomes" id="UP000186394">
    <property type="component" value="Unassembled WGS sequence"/>
</dbReference>
<organism evidence="2 3">
    <name type="scientific">Actinomyces oris</name>
    <dbReference type="NCBI Taxonomy" id="544580"/>
    <lineage>
        <taxon>Bacteria</taxon>
        <taxon>Bacillati</taxon>
        <taxon>Actinomycetota</taxon>
        <taxon>Actinomycetes</taxon>
        <taxon>Actinomycetales</taxon>
        <taxon>Actinomycetaceae</taxon>
        <taxon>Actinomyces</taxon>
    </lineage>
</organism>
<dbReference type="AlphaFoldDB" id="A0A1Q8VJ40"/>
<name>A0A1Q8VJ40_9ACTO</name>
<comment type="caution">
    <text evidence="2">The sequence shown here is derived from an EMBL/GenBank/DDBJ whole genome shotgun (WGS) entry which is preliminary data.</text>
</comment>
<sequence>MTEPSEATTYFARMYAARAVPFGIATAAVAVLLPSQAAIWLLAAGIIELLDAMVVASRNPREAAPPLLAVVVHIGSAAWLMTS</sequence>
<accession>A0A1Q8VJ40</accession>
<proteinExistence type="predicted"/>
<feature type="transmembrane region" description="Helical" evidence="1">
    <location>
        <begin position="12"/>
        <end position="32"/>
    </location>
</feature>
<keyword evidence="1" id="KW-0472">Membrane</keyword>
<feature type="transmembrane region" description="Helical" evidence="1">
    <location>
        <begin position="63"/>
        <end position="81"/>
    </location>
</feature>
<keyword evidence="1" id="KW-1133">Transmembrane helix</keyword>
<reference evidence="2 3" key="1">
    <citation type="submission" date="2016-12" db="EMBL/GenBank/DDBJ databases">
        <title>Genomic comparison of strains in the 'Actinomyces naeslundii' group.</title>
        <authorList>
            <person name="Mughal S.R."/>
            <person name="Do T."/>
            <person name="Gilbert S.C."/>
            <person name="Witherden E.A."/>
            <person name="Didelot X."/>
            <person name="Beighton D."/>
        </authorList>
    </citation>
    <scope>NUCLEOTIDE SEQUENCE [LARGE SCALE GENOMIC DNA]</scope>
    <source>
        <strain evidence="2 3">P6N</strain>
    </source>
</reference>